<feature type="domain" description="SCP" evidence="3">
    <location>
        <begin position="28"/>
        <end position="183"/>
    </location>
</feature>
<keyword evidence="5" id="KW-1185">Reference proteome</keyword>
<evidence type="ECO:0000313" key="4">
    <source>
        <dbReference type="EMBL" id="KAL3109843.1"/>
    </source>
</evidence>
<dbReference type="SMART" id="SM00198">
    <property type="entry name" value="SCP"/>
    <property type="match status" value="1"/>
</dbReference>
<evidence type="ECO:0000256" key="2">
    <source>
        <dbReference type="SAM" id="SignalP"/>
    </source>
</evidence>
<dbReference type="PANTHER" id="PTHR10334">
    <property type="entry name" value="CYSTEINE-RICH SECRETORY PROTEIN-RELATED"/>
    <property type="match status" value="1"/>
</dbReference>
<dbReference type="InterPro" id="IPR018244">
    <property type="entry name" value="Allrgn_V5/Tpx1_CS"/>
</dbReference>
<feature type="signal peptide" evidence="2">
    <location>
        <begin position="1"/>
        <end position="23"/>
    </location>
</feature>
<dbReference type="PROSITE" id="PS01010">
    <property type="entry name" value="CRISP_2"/>
    <property type="match status" value="1"/>
</dbReference>
<gene>
    <name evidence="4" type="ORF">niasHT_011146</name>
</gene>
<dbReference type="InterPro" id="IPR014044">
    <property type="entry name" value="CAP_dom"/>
</dbReference>
<organism evidence="4 5">
    <name type="scientific">Heterodera trifolii</name>
    <dbReference type="NCBI Taxonomy" id="157864"/>
    <lineage>
        <taxon>Eukaryota</taxon>
        <taxon>Metazoa</taxon>
        <taxon>Ecdysozoa</taxon>
        <taxon>Nematoda</taxon>
        <taxon>Chromadorea</taxon>
        <taxon>Rhabditida</taxon>
        <taxon>Tylenchina</taxon>
        <taxon>Tylenchomorpha</taxon>
        <taxon>Tylenchoidea</taxon>
        <taxon>Heteroderidae</taxon>
        <taxon>Heteroderinae</taxon>
        <taxon>Heterodera</taxon>
    </lineage>
</organism>
<dbReference type="CDD" id="cd05380">
    <property type="entry name" value="CAP_euk"/>
    <property type="match status" value="1"/>
</dbReference>
<feature type="region of interest" description="Disordered" evidence="1">
    <location>
        <begin position="223"/>
        <end position="242"/>
    </location>
</feature>
<dbReference type="InterPro" id="IPR035940">
    <property type="entry name" value="CAP_sf"/>
</dbReference>
<proteinExistence type="predicted"/>
<reference evidence="4 5" key="1">
    <citation type="submission" date="2024-10" db="EMBL/GenBank/DDBJ databases">
        <authorList>
            <person name="Kim D."/>
        </authorList>
    </citation>
    <scope>NUCLEOTIDE SEQUENCE [LARGE SCALE GENOMIC DNA]</scope>
    <source>
        <strain evidence="4">BH-2024</strain>
    </source>
</reference>
<comment type="caution">
    <text evidence="4">The sequence shown here is derived from an EMBL/GenBank/DDBJ whole genome shotgun (WGS) entry which is preliminary data.</text>
</comment>
<name>A0ABD2L3W8_9BILA</name>
<evidence type="ECO:0000313" key="5">
    <source>
        <dbReference type="Proteomes" id="UP001620626"/>
    </source>
</evidence>
<evidence type="ECO:0000256" key="1">
    <source>
        <dbReference type="SAM" id="MobiDB-lite"/>
    </source>
</evidence>
<dbReference type="Gene3D" id="3.40.33.10">
    <property type="entry name" value="CAP"/>
    <property type="match status" value="1"/>
</dbReference>
<sequence>MAHHHLLFIVGFVFGFFVFDLAAQLSQNEQNYCAAFNNNLRRVVATGNQQNKSGGKLPPATNMLEMAYNETIGQTAQAWADKCQFSHSKVNGLGENIYWSTKEGISNTEALNKAFAFWWNEAVTIGIPEDMVIDANNFEPIGHFTQMAWHSTTDIGCGVAKCQAAQWKLFVVCNYWPPGNVLGQTIYGPGDTCSASSFCTNDGQQSAEQWRGAEKPCACGDCNRSRPRADSRMTEEAEESRS</sequence>
<dbReference type="Pfam" id="PF00188">
    <property type="entry name" value="CAP"/>
    <property type="match status" value="1"/>
</dbReference>
<dbReference type="PROSITE" id="PS01009">
    <property type="entry name" value="CRISP_1"/>
    <property type="match status" value="1"/>
</dbReference>
<protein>
    <recommendedName>
        <fullName evidence="3">SCP domain-containing protein</fullName>
    </recommendedName>
</protein>
<dbReference type="PRINTS" id="PR00838">
    <property type="entry name" value="V5ALLERGEN"/>
</dbReference>
<keyword evidence="2" id="KW-0732">Signal</keyword>
<feature type="chain" id="PRO_5044778738" description="SCP domain-containing protein" evidence="2">
    <location>
        <begin position="24"/>
        <end position="242"/>
    </location>
</feature>
<dbReference type="SUPFAM" id="SSF55797">
    <property type="entry name" value="PR-1-like"/>
    <property type="match status" value="1"/>
</dbReference>
<accession>A0ABD2L3W8</accession>
<dbReference type="PRINTS" id="PR00837">
    <property type="entry name" value="V5TPXLIKE"/>
</dbReference>
<dbReference type="InterPro" id="IPR001283">
    <property type="entry name" value="CRISP-related"/>
</dbReference>
<dbReference type="EMBL" id="JBICBT010000555">
    <property type="protein sequence ID" value="KAL3109843.1"/>
    <property type="molecule type" value="Genomic_DNA"/>
</dbReference>
<dbReference type="InterPro" id="IPR002413">
    <property type="entry name" value="V5_allergen-like"/>
</dbReference>
<evidence type="ECO:0000259" key="3">
    <source>
        <dbReference type="SMART" id="SM00198"/>
    </source>
</evidence>
<dbReference type="AlphaFoldDB" id="A0ABD2L3W8"/>
<dbReference type="Proteomes" id="UP001620626">
    <property type="component" value="Unassembled WGS sequence"/>
</dbReference>